<gene>
    <name evidence="4" type="ORF">SDC9_18308</name>
</gene>
<dbReference type="GO" id="GO:0008855">
    <property type="term" value="F:exodeoxyribonuclease VII activity"/>
    <property type="evidence" value="ECO:0007669"/>
    <property type="project" value="InterPro"/>
</dbReference>
<dbReference type="GO" id="GO:0006308">
    <property type="term" value="P:DNA catabolic process"/>
    <property type="evidence" value="ECO:0007669"/>
    <property type="project" value="InterPro"/>
</dbReference>
<keyword evidence="1" id="KW-0963">Cytoplasm</keyword>
<evidence type="ECO:0000313" key="4">
    <source>
        <dbReference type="EMBL" id="MPL72523.1"/>
    </source>
</evidence>
<dbReference type="AlphaFoldDB" id="A0A644TZW6"/>
<sequence>MKRRNSENEALPGYREALAELELLVAKIEDPSTKIEDIAPMVKRSLELAGICREELRKYGEDIDKLQNK</sequence>
<accession>A0A644TZW6</accession>
<dbReference type="Gene3D" id="1.10.287.1040">
    <property type="entry name" value="Exonuclease VII, small subunit"/>
    <property type="match status" value="1"/>
</dbReference>
<dbReference type="SUPFAM" id="SSF116842">
    <property type="entry name" value="XseB-like"/>
    <property type="match status" value="1"/>
</dbReference>
<keyword evidence="2" id="KW-0540">Nuclease</keyword>
<keyword evidence="3" id="KW-0378">Hydrolase</keyword>
<reference evidence="4" key="1">
    <citation type="submission" date="2019-08" db="EMBL/GenBank/DDBJ databases">
        <authorList>
            <person name="Kucharzyk K."/>
            <person name="Murdoch R.W."/>
            <person name="Higgins S."/>
            <person name="Loffler F."/>
        </authorList>
    </citation>
    <scope>NUCLEOTIDE SEQUENCE</scope>
</reference>
<evidence type="ECO:0000256" key="1">
    <source>
        <dbReference type="ARBA" id="ARBA00022490"/>
    </source>
</evidence>
<proteinExistence type="predicted"/>
<dbReference type="InterPro" id="IPR003761">
    <property type="entry name" value="Exonuc_VII_S"/>
</dbReference>
<evidence type="ECO:0000256" key="3">
    <source>
        <dbReference type="ARBA" id="ARBA00022801"/>
    </source>
</evidence>
<dbReference type="Pfam" id="PF02609">
    <property type="entry name" value="Exonuc_VII_S"/>
    <property type="match status" value="1"/>
</dbReference>
<dbReference type="GO" id="GO:0009318">
    <property type="term" value="C:exodeoxyribonuclease VII complex"/>
    <property type="evidence" value="ECO:0007669"/>
    <property type="project" value="InterPro"/>
</dbReference>
<dbReference type="InterPro" id="IPR037004">
    <property type="entry name" value="Exonuc_VII_ssu_sf"/>
</dbReference>
<comment type="caution">
    <text evidence="4">The sequence shown here is derived from an EMBL/GenBank/DDBJ whole genome shotgun (WGS) entry which is preliminary data.</text>
</comment>
<name>A0A644TZW6_9ZZZZ</name>
<dbReference type="EMBL" id="VSSQ01000066">
    <property type="protein sequence ID" value="MPL72523.1"/>
    <property type="molecule type" value="Genomic_DNA"/>
</dbReference>
<organism evidence="4">
    <name type="scientific">bioreactor metagenome</name>
    <dbReference type="NCBI Taxonomy" id="1076179"/>
    <lineage>
        <taxon>unclassified sequences</taxon>
        <taxon>metagenomes</taxon>
        <taxon>ecological metagenomes</taxon>
    </lineage>
</organism>
<dbReference type="NCBIfam" id="TIGR01280">
    <property type="entry name" value="xseB"/>
    <property type="match status" value="1"/>
</dbReference>
<evidence type="ECO:0000256" key="2">
    <source>
        <dbReference type="ARBA" id="ARBA00022722"/>
    </source>
</evidence>
<protein>
    <submittedName>
        <fullName evidence="4">Uncharacterized protein</fullName>
    </submittedName>
</protein>